<evidence type="ECO:0000256" key="5">
    <source>
        <dbReference type="ARBA" id="ARBA00022989"/>
    </source>
</evidence>
<dbReference type="GO" id="GO:0005886">
    <property type="term" value="C:plasma membrane"/>
    <property type="evidence" value="ECO:0007669"/>
    <property type="project" value="UniProtKB-SubCell"/>
</dbReference>
<evidence type="ECO:0000256" key="3">
    <source>
        <dbReference type="ARBA" id="ARBA00022475"/>
    </source>
</evidence>
<dbReference type="InterPro" id="IPR052175">
    <property type="entry name" value="ComplexI-like_HydComp"/>
</dbReference>
<evidence type="ECO:0000313" key="13">
    <source>
        <dbReference type="Proteomes" id="UP000095544"/>
    </source>
</evidence>
<evidence type="ECO:0000256" key="7">
    <source>
        <dbReference type="ARBA" id="ARBA00023136"/>
    </source>
</evidence>
<comment type="similarity">
    <text evidence="2">Belongs to the CPA3 antiporters (TC 2.A.63) subunit A family.</text>
</comment>
<evidence type="ECO:0000256" key="4">
    <source>
        <dbReference type="ARBA" id="ARBA00022692"/>
    </source>
</evidence>
<dbReference type="InterPro" id="IPR003918">
    <property type="entry name" value="NADH_UbQ_OxRdtase"/>
</dbReference>
<evidence type="ECO:0000256" key="6">
    <source>
        <dbReference type="ARBA" id="ARBA00023002"/>
    </source>
</evidence>
<dbReference type="Pfam" id="PF00361">
    <property type="entry name" value="Proton_antipo_M"/>
    <property type="match status" value="1"/>
</dbReference>
<dbReference type="PRINTS" id="PR01437">
    <property type="entry name" value="NUOXDRDTASE4"/>
</dbReference>
<feature type="transmembrane region" description="Helical" evidence="9">
    <location>
        <begin position="114"/>
        <end position="131"/>
    </location>
</feature>
<keyword evidence="7 9" id="KW-0472">Membrane</keyword>
<keyword evidence="6 12" id="KW-0560">Oxidoreductase</keyword>
<reference evidence="12 13" key="1">
    <citation type="submission" date="2015-09" db="EMBL/GenBank/DDBJ databases">
        <authorList>
            <consortium name="Pathogen Informatics"/>
        </authorList>
    </citation>
    <scope>NUCLEOTIDE SEQUENCE [LARGE SCALE GENOMIC DNA]</scope>
    <source>
        <strain evidence="12 13">2789STDY5834876</strain>
    </source>
</reference>
<feature type="domain" description="NADH-Ubiquinone oxidoreductase (complex I) chain 5 N-terminal" evidence="11">
    <location>
        <begin position="73"/>
        <end position="114"/>
    </location>
</feature>
<dbReference type="STRING" id="39482.ERS852491_05109"/>
<evidence type="ECO:0000259" key="10">
    <source>
        <dbReference type="Pfam" id="PF00361"/>
    </source>
</evidence>
<dbReference type="EC" id="1.-.-.-" evidence="12"/>
<feature type="transmembrane region" description="Helical" evidence="9">
    <location>
        <begin position="37"/>
        <end position="57"/>
    </location>
</feature>
<keyword evidence="4 8" id="KW-0812">Transmembrane</keyword>
<feature type="transmembrane region" description="Helical" evidence="9">
    <location>
        <begin position="6"/>
        <end position="25"/>
    </location>
</feature>
<feature type="transmembrane region" description="Helical" evidence="9">
    <location>
        <begin position="82"/>
        <end position="102"/>
    </location>
</feature>
<feature type="transmembrane region" description="Helical" evidence="9">
    <location>
        <begin position="380"/>
        <end position="400"/>
    </location>
</feature>
<sequence>MYTQAWILCSIFIPAAAGLLFLVLPAKKMEEKKMSRAAVAALALTVVSVALLLVSYGRGSGAELTLLTLTEGLDITFRLDHLGAFFLGFIALVWLLGGIFSVEYLHHEHHRRRFWGFYLLTLCALQGLSLAGNLVTIYLFFEMMTLVSMPLVLHAQSHEAVMAGLKYLFYSMCGAYMALFGVFVFYHFGTSMDFLPGGVMDPAVLAQNGTILHLGLFFMILGFGVKAGMFPMQAWLPTAHPVAPAPASAVLSAIIVKGGVLAVLRSVYYIAGAEFLRGSWVQYTWLVLALFTIFLGSMLAFKEPVFKKRLAYSSVSQASYIMLGMAILNPVALTGSLLHVLFHALIKTALFLSAGAVIYQTGYTRVDQLRGIGKEMPVTLWCYTFVSLALIGIPPASGFISKWYLAEGLLESGVRTFSWLGPVVLLVSALLTAGYLLPVTIDGFLPGKDYNYQAMKKREPSLKMVVPLFILAAGALLMGVFPGSLITFLGNIAAAVV</sequence>
<keyword evidence="3" id="KW-1003">Cell membrane</keyword>
<feature type="transmembrane region" description="Helical" evidence="9">
    <location>
        <begin position="283"/>
        <end position="301"/>
    </location>
</feature>
<dbReference type="InterPro" id="IPR001750">
    <property type="entry name" value="ND/Mrp_TM"/>
</dbReference>
<dbReference type="Proteomes" id="UP000095544">
    <property type="component" value="Unassembled WGS sequence"/>
</dbReference>
<feature type="transmembrane region" description="Helical" evidence="9">
    <location>
        <begin position="167"/>
        <end position="189"/>
    </location>
</feature>
<dbReference type="Pfam" id="PF00662">
    <property type="entry name" value="Proton_antipo_N"/>
    <property type="match status" value="1"/>
</dbReference>
<dbReference type="GO" id="GO:0042773">
    <property type="term" value="P:ATP synthesis coupled electron transport"/>
    <property type="evidence" value="ECO:0007669"/>
    <property type="project" value="InterPro"/>
</dbReference>
<feature type="transmembrane region" description="Helical" evidence="9">
    <location>
        <begin position="420"/>
        <end position="445"/>
    </location>
</feature>
<proteinExistence type="inferred from homology"/>
<evidence type="ECO:0000259" key="11">
    <source>
        <dbReference type="Pfam" id="PF00662"/>
    </source>
</evidence>
<evidence type="ECO:0000256" key="1">
    <source>
        <dbReference type="ARBA" id="ARBA00004651"/>
    </source>
</evidence>
<feature type="domain" description="NADH:quinone oxidoreductase/Mrp antiporter transmembrane" evidence="10">
    <location>
        <begin position="131"/>
        <end position="420"/>
    </location>
</feature>
<dbReference type="InterPro" id="IPR001516">
    <property type="entry name" value="Proton_antipo_N"/>
</dbReference>
<protein>
    <submittedName>
        <fullName evidence="12">Hydrogenase-4 component B</fullName>
        <ecNumber evidence="12">1.-.-.-</ecNumber>
    </submittedName>
</protein>
<name>A0A174N804_9FIRM</name>
<dbReference type="RefSeq" id="WP_055155370.1">
    <property type="nucleotide sequence ID" value="NZ_CYZU01000103.1"/>
</dbReference>
<dbReference type="AlphaFoldDB" id="A0A174N804"/>
<comment type="subcellular location">
    <subcellularLocation>
        <location evidence="1">Cell membrane</location>
        <topology evidence="1">Multi-pass membrane protein</topology>
    </subcellularLocation>
    <subcellularLocation>
        <location evidence="8">Membrane</location>
        <topology evidence="8">Multi-pass membrane protein</topology>
    </subcellularLocation>
</comment>
<dbReference type="GO" id="GO:0016491">
    <property type="term" value="F:oxidoreductase activity"/>
    <property type="evidence" value="ECO:0007669"/>
    <property type="project" value="UniProtKB-KW"/>
</dbReference>
<feature type="transmembrane region" description="Helical" evidence="9">
    <location>
        <begin position="466"/>
        <end position="494"/>
    </location>
</feature>
<gene>
    <name evidence="12" type="primary">hyfB_3</name>
    <name evidence="12" type="ORF">ERS852491_05109</name>
</gene>
<feature type="transmembrane region" description="Helical" evidence="9">
    <location>
        <begin position="249"/>
        <end position="271"/>
    </location>
</feature>
<evidence type="ECO:0000313" key="12">
    <source>
        <dbReference type="EMBL" id="CUP42059.1"/>
    </source>
</evidence>
<dbReference type="PANTHER" id="PTHR42682">
    <property type="entry name" value="HYDROGENASE-4 COMPONENT F"/>
    <property type="match status" value="1"/>
</dbReference>
<feature type="transmembrane region" description="Helical" evidence="9">
    <location>
        <begin position="209"/>
        <end position="228"/>
    </location>
</feature>
<evidence type="ECO:0000256" key="2">
    <source>
        <dbReference type="ARBA" id="ARBA00008483"/>
    </source>
</evidence>
<dbReference type="PANTHER" id="PTHR42682:SF4">
    <property type="entry name" value="NADH-UBIQUINONE_PLASTOQUINONE"/>
    <property type="match status" value="1"/>
</dbReference>
<evidence type="ECO:0000256" key="8">
    <source>
        <dbReference type="RuleBase" id="RU000320"/>
    </source>
</evidence>
<accession>A0A174N804</accession>
<dbReference type="GO" id="GO:0008137">
    <property type="term" value="F:NADH dehydrogenase (ubiquinone) activity"/>
    <property type="evidence" value="ECO:0007669"/>
    <property type="project" value="InterPro"/>
</dbReference>
<keyword evidence="5 9" id="KW-1133">Transmembrane helix</keyword>
<dbReference type="EMBL" id="CYZU01000103">
    <property type="protein sequence ID" value="CUP42059.1"/>
    <property type="molecule type" value="Genomic_DNA"/>
</dbReference>
<evidence type="ECO:0000256" key="9">
    <source>
        <dbReference type="SAM" id="Phobius"/>
    </source>
</evidence>
<organism evidence="12 13">
    <name type="scientific">Faecalicatena contorta</name>
    <dbReference type="NCBI Taxonomy" id="39482"/>
    <lineage>
        <taxon>Bacteria</taxon>
        <taxon>Bacillati</taxon>
        <taxon>Bacillota</taxon>
        <taxon>Clostridia</taxon>
        <taxon>Lachnospirales</taxon>
        <taxon>Lachnospiraceae</taxon>
        <taxon>Faecalicatena</taxon>
    </lineage>
</organism>